<comment type="caution">
    <text evidence="2">The sequence shown here is derived from an EMBL/GenBank/DDBJ whole genome shotgun (WGS) entry which is preliminary data.</text>
</comment>
<feature type="region of interest" description="Disordered" evidence="1">
    <location>
        <begin position="250"/>
        <end position="305"/>
    </location>
</feature>
<proteinExistence type="predicted"/>
<dbReference type="EMBL" id="JBHUKU010000026">
    <property type="protein sequence ID" value="MFD2464588.1"/>
    <property type="molecule type" value="Genomic_DNA"/>
</dbReference>
<dbReference type="Proteomes" id="UP001597419">
    <property type="component" value="Unassembled WGS sequence"/>
</dbReference>
<reference evidence="3" key="1">
    <citation type="journal article" date="2019" name="Int. J. Syst. Evol. Microbiol.">
        <title>The Global Catalogue of Microorganisms (GCM) 10K type strain sequencing project: providing services to taxonomists for standard genome sequencing and annotation.</title>
        <authorList>
            <consortium name="The Broad Institute Genomics Platform"/>
            <consortium name="The Broad Institute Genome Sequencing Center for Infectious Disease"/>
            <person name="Wu L."/>
            <person name="Ma J."/>
        </authorList>
    </citation>
    <scope>NUCLEOTIDE SEQUENCE [LARGE SCALE GENOMIC DNA]</scope>
    <source>
        <strain evidence="3">CGMCC 4.7643</strain>
    </source>
</reference>
<keyword evidence="3" id="KW-1185">Reference proteome</keyword>
<feature type="compositionally biased region" description="Low complexity" evidence="1">
    <location>
        <begin position="353"/>
        <end position="364"/>
    </location>
</feature>
<feature type="compositionally biased region" description="Low complexity" evidence="1">
    <location>
        <begin position="183"/>
        <end position="226"/>
    </location>
</feature>
<feature type="region of interest" description="Disordered" evidence="1">
    <location>
        <begin position="353"/>
        <end position="433"/>
    </location>
</feature>
<protein>
    <recommendedName>
        <fullName evidence="4">PPE family domain-containing protein</fullName>
    </recommendedName>
</protein>
<accession>A0ABW5GUV3</accession>
<feature type="region of interest" description="Disordered" evidence="1">
    <location>
        <begin position="124"/>
        <end position="144"/>
    </location>
</feature>
<evidence type="ECO:0000313" key="3">
    <source>
        <dbReference type="Proteomes" id="UP001597419"/>
    </source>
</evidence>
<sequence>MSIEDLYRQITAEKSHLEKLAQAAWMWRESRAWIKTQADLLITQATQLTSRDHWPDEAGQLFLKRVLRDVAIMASWADPSWMSTSMLTNGIPVSRGVKATDLFDRIGELSRGIATTQSTVERLRDDYHAMSDKDKEKNRADYERQATEQLTALAPAYRAVAVAMRDAVGKSWAGPGATTPAQPGNEPPSSAGPGPASADPAAAPAPESPQENPAAPEQPSEQQQDPLKAALEEAPNALDSLSQAIQGLSQLIGGGSSSPSPTDPLSSIGPLGPGDLGPLGPAEFADRLGYASPDDSGLPSLAGLGGDGAGGPFGGGGGGGAGTSAVSPAANPASAIGGTGAALSPAASGAMAGAAGAAGTSGPGMMPPMQPSQAGKGKSAGGINPGAAEHPATGRPRARGSGGTPGVSLRGRAGRRGGGGPAPVARRRWDTGNETVQLLDEELWEVDQNDSAPKYRAGH</sequence>
<feature type="region of interest" description="Disordered" evidence="1">
    <location>
        <begin position="173"/>
        <end position="227"/>
    </location>
</feature>
<organism evidence="2 3">
    <name type="scientific">Amycolatopsis samaneae</name>
    <dbReference type="NCBI Taxonomy" id="664691"/>
    <lineage>
        <taxon>Bacteria</taxon>
        <taxon>Bacillati</taxon>
        <taxon>Actinomycetota</taxon>
        <taxon>Actinomycetes</taxon>
        <taxon>Pseudonocardiales</taxon>
        <taxon>Pseudonocardiaceae</taxon>
        <taxon>Amycolatopsis</taxon>
    </lineage>
</organism>
<evidence type="ECO:0000313" key="2">
    <source>
        <dbReference type="EMBL" id="MFD2464588.1"/>
    </source>
</evidence>
<evidence type="ECO:0008006" key="4">
    <source>
        <dbReference type="Google" id="ProtNLM"/>
    </source>
</evidence>
<feature type="region of interest" description="Disordered" evidence="1">
    <location>
        <begin position="440"/>
        <end position="459"/>
    </location>
</feature>
<dbReference type="RefSeq" id="WP_345385776.1">
    <property type="nucleotide sequence ID" value="NZ_BAABHG010000001.1"/>
</dbReference>
<gene>
    <name evidence="2" type="ORF">ACFSYJ_38640</name>
</gene>
<feature type="compositionally biased region" description="Low complexity" evidence="1">
    <location>
        <begin position="250"/>
        <end position="270"/>
    </location>
</feature>
<name>A0ABW5GUV3_9PSEU</name>
<evidence type="ECO:0000256" key="1">
    <source>
        <dbReference type="SAM" id="MobiDB-lite"/>
    </source>
</evidence>